<dbReference type="Pfam" id="PF07702">
    <property type="entry name" value="UTRA"/>
    <property type="match status" value="1"/>
</dbReference>
<keyword evidence="1" id="KW-0805">Transcription regulation</keyword>
<gene>
    <name evidence="5" type="ORF">FHR34_001225</name>
</gene>
<evidence type="ECO:0000256" key="2">
    <source>
        <dbReference type="ARBA" id="ARBA00023125"/>
    </source>
</evidence>
<dbReference type="PRINTS" id="PR00035">
    <property type="entry name" value="HTHGNTR"/>
</dbReference>
<dbReference type="GO" id="GO:0003700">
    <property type="term" value="F:DNA-binding transcription factor activity"/>
    <property type="evidence" value="ECO:0007669"/>
    <property type="project" value="InterPro"/>
</dbReference>
<dbReference type="SUPFAM" id="SSF46785">
    <property type="entry name" value="Winged helix' DNA-binding domain"/>
    <property type="match status" value="1"/>
</dbReference>
<evidence type="ECO:0000313" key="6">
    <source>
        <dbReference type="Proteomes" id="UP000540506"/>
    </source>
</evidence>
<dbReference type="InterPro" id="IPR028978">
    <property type="entry name" value="Chorismate_lyase_/UTRA_dom_sf"/>
</dbReference>
<dbReference type="Proteomes" id="UP000540506">
    <property type="component" value="Unassembled WGS sequence"/>
</dbReference>
<dbReference type="AlphaFoldDB" id="A0A7W7QYN4"/>
<dbReference type="InterPro" id="IPR011663">
    <property type="entry name" value="UTRA"/>
</dbReference>
<feature type="domain" description="HTH gntR-type" evidence="4">
    <location>
        <begin position="3"/>
        <end position="71"/>
    </location>
</feature>
<keyword evidence="6" id="KW-1185">Reference proteome</keyword>
<dbReference type="EMBL" id="JACHJV010000001">
    <property type="protein sequence ID" value="MBB4922232.1"/>
    <property type="molecule type" value="Genomic_DNA"/>
</dbReference>
<dbReference type="CDD" id="cd07377">
    <property type="entry name" value="WHTH_GntR"/>
    <property type="match status" value="1"/>
</dbReference>
<dbReference type="PANTHER" id="PTHR44846">
    <property type="entry name" value="MANNOSYL-D-GLYCERATE TRANSPORT/METABOLISM SYSTEM REPRESSOR MNGR-RELATED"/>
    <property type="match status" value="1"/>
</dbReference>
<evidence type="ECO:0000256" key="3">
    <source>
        <dbReference type="ARBA" id="ARBA00023163"/>
    </source>
</evidence>
<dbReference type="GO" id="GO:0003677">
    <property type="term" value="F:DNA binding"/>
    <property type="evidence" value="ECO:0007669"/>
    <property type="project" value="UniProtKB-KW"/>
</dbReference>
<dbReference type="RefSeq" id="WP_184934439.1">
    <property type="nucleotide sequence ID" value="NZ_JACHJV010000001.1"/>
</dbReference>
<dbReference type="SMART" id="SM00866">
    <property type="entry name" value="UTRA"/>
    <property type="match status" value="1"/>
</dbReference>
<evidence type="ECO:0000256" key="1">
    <source>
        <dbReference type="ARBA" id="ARBA00023015"/>
    </source>
</evidence>
<name>A0A7W7QYN4_KITKI</name>
<dbReference type="PANTHER" id="PTHR44846:SF17">
    <property type="entry name" value="GNTR-FAMILY TRANSCRIPTIONAL REGULATOR"/>
    <property type="match status" value="1"/>
</dbReference>
<comment type="caution">
    <text evidence="5">The sequence shown here is derived from an EMBL/GenBank/DDBJ whole genome shotgun (WGS) entry which is preliminary data.</text>
</comment>
<organism evidence="5 6">
    <name type="scientific">Kitasatospora kifunensis</name>
    <name type="common">Streptomyces kifunensis</name>
    <dbReference type="NCBI Taxonomy" id="58351"/>
    <lineage>
        <taxon>Bacteria</taxon>
        <taxon>Bacillati</taxon>
        <taxon>Actinomycetota</taxon>
        <taxon>Actinomycetes</taxon>
        <taxon>Kitasatosporales</taxon>
        <taxon>Streptomycetaceae</taxon>
        <taxon>Kitasatospora</taxon>
    </lineage>
</organism>
<dbReference type="SMART" id="SM00345">
    <property type="entry name" value="HTH_GNTR"/>
    <property type="match status" value="1"/>
</dbReference>
<dbReference type="Gene3D" id="1.10.10.10">
    <property type="entry name" value="Winged helix-like DNA-binding domain superfamily/Winged helix DNA-binding domain"/>
    <property type="match status" value="1"/>
</dbReference>
<dbReference type="InterPro" id="IPR000524">
    <property type="entry name" value="Tscrpt_reg_HTH_GntR"/>
</dbReference>
<keyword evidence="3" id="KW-0804">Transcription</keyword>
<evidence type="ECO:0000313" key="5">
    <source>
        <dbReference type="EMBL" id="MBB4922232.1"/>
    </source>
</evidence>
<protein>
    <submittedName>
        <fullName evidence="5">GntR family transcriptional regulator</fullName>
    </submittedName>
</protein>
<reference evidence="5 6" key="1">
    <citation type="submission" date="2020-08" db="EMBL/GenBank/DDBJ databases">
        <title>Sequencing the genomes of 1000 actinobacteria strains.</title>
        <authorList>
            <person name="Klenk H.-P."/>
        </authorList>
    </citation>
    <scope>NUCLEOTIDE SEQUENCE [LARGE SCALE GENOMIC DNA]</scope>
    <source>
        <strain evidence="5 6">DSM 41654</strain>
    </source>
</reference>
<dbReference type="GO" id="GO:0045892">
    <property type="term" value="P:negative regulation of DNA-templated transcription"/>
    <property type="evidence" value="ECO:0007669"/>
    <property type="project" value="TreeGrafter"/>
</dbReference>
<dbReference type="InterPro" id="IPR036388">
    <property type="entry name" value="WH-like_DNA-bd_sf"/>
</dbReference>
<evidence type="ECO:0000259" key="4">
    <source>
        <dbReference type="PROSITE" id="PS50949"/>
    </source>
</evidence>
<proteinExistence type="predicted"/>
<keyword evidence="2" id="KW-0238">DNA-binding</keyword>
<dbReference type="PROSITE" id="PS50949">
    <property type="entry name" value="HTH_GNTR"/>
    <property type="match status" value="1"/>
</dbReference>
<dbReference type="Pfam" id="PF00392">
    <property type="entry name" value="GntR"/>
    <property type="match status" value="1"/>
</dbReference>
<dbReference type="InterPro" id="IPR036390">
    <property type="entry name" value="WH_DNA-bd_sf"/>
</dbReference>
<accession>A0A7W7QYN4</accession>
<sequence length="259" mass="28579">MTGDQTRRVADELRAAIEAGEFGPGSKLPSGEEIAERYGVHRGTAMKSVRALAADGYVEIRGRQGAYVRERPRSRIVVRDRTVYRDEIGYFFDQNAKDWVAIEAPTRGLAVPPDHVADILGVPRGQDVLVRDRRMGPPTPKQVLQLASSYIPVALVGEIPALGAEKPGPGGIYDRAEEYFKAPISWDEAAWTRSPTEEEQAALKISKAIPVLVVTRTSHIRRGDETIAIEVNETRMSGERFALAYQVQRDSSAAWPRTG</sequence>
<dbReference type="SUPFAM" id="SSF64288">
    <property type="entry name" value="Chorismate lyase-like"/>
    <property type="match status" value="1"/>
</dbReference>
<dbReference type="Gene3D" id="3.40.1410.10">
    <property type="entry name" value="Chorismate lyase-like"/>
    <property type="match status" value="1"/>
</dbReference>
<dbReference type="InterPro" id="IPR050679">
    <property type="entry name" value="Bact_HTH_transcr_reg"/>
</dbReference>